<dbReference type="GO" id="GO:0003985">
    <property type="term" value="F:acetyl-CoA C-acetyltransferase activity"/>
    <property type="evidence" value="ECO:0007669"/>
    <property type="project" value="UniProtKB-EC"/>
</dbReference>
<evidence type="ECO:0000259" key="11">
    <source>
        <dbReference type="Pfam" id="PF02803"/>
    </source>
</evidence>
<evidence type="ECO:0000256" key="9">
    <source>
        <dbReference type="RuleBase" id="RU003557"/>
    </source>
</evidence>
<dbReference type="PANTHER" id="PTHR18919:SF107">
    <property type="entry name" value="ACETYL-COA ACETYLTRANSFERASE, CYTOSOLIC"/>
    <property type="match status" value="1"/>
</dbReference>
<dbReference type="InterPro" id="IPR002155">
    <property type="entry name" value="Thiolase"/>
</dbReference>
<dbReference type="FunFam" id="3.40.47.10:FF:000010">
    <property type="entry name" value="Acetyl-CoA acetyltransferase (Thiolase)"/>
    <property type="match status" value="1"/>
</dbReference>
<evidence type="ECO:0000256" key="6">
    <source>
        <dbReference type="ARBA" id="ARBA00044137"/>
    </source>
</evidence>
<dbReference type="AlphaFoldDB" id="A0A3G2R2Q5"/>
<proteinExistence type="inferred from homology"/>
<dbReference type="EC" id="2.3.1.9" evidence="2"/>
<evidence type="ECO:0000256" key="5">
    <source>
        <dbReference type="ARBA" id="ARBA00030755"/>
    </source>
</evidence>
<dbReference type="InterPro" id="IPR020613">
    <property type="entry name" value="Thiolase_CS"/>
</dbReference>
<dbReference type="EMBL" id="CP033169">
    <property type="protein sequence ID" value="AYO29585.1"/>
    <property type="molecule type" value="Genomic_DNA"/>
</dbReference>
<evidence type="ECO:0000256" key="3">
    <source>
        <dbReference type="ARBA" id="ARBA00022679"/>
    </source>
</evidence>
<dbReference type="InterPro" id="IPR020616">
    <property type="entry name" value="Thiolase_N"/>
</dbReference>
<reference evidence="12 13" key="1">
    <citation type="submission" date="2018-10" db="EMBL/GenBank/DDBJ databases">
        <authorList>
            <person name="Zhang X."/>
        </authorList>
    </citation>
    <scope>NUCLEOTIDE SEQUENCE [LARGE SCALE GENOMIC DNA]</scope>
    <source>
        <strain evidence="12 13">SK-G1</strain>
    </source>
</reference>
<dbReference type="PROSITE" id="PS00099">
    <property type="entry name" value="THIOLASE_3"/>
    <property type="match status" value="1"/>
</dbReference>
<sequence>MREVVIVSAVRTACGKYGGSLSKKTPIELGSAVIAEAVKRAGIEKEMVEEVIWGNAWQAGVGPNLGRLVTVKSGLPVSTSAFTVNKRCASGLKSVALAAQAIRAGDADVMVAGGAEMASRAPYLLPEARWGYRLGAGELQDHLHQDGFMCPLAGMMMGATAEVLVEEYGITREEQDEYSFMSHKRAIAAMDSGKFTDEILPINIGDKKNPNAVFASEEIPRRDISMQALAKLPSVFKEKGTITAGSSSALCDGAAALVLMAREKAEALGIKPLAKILAHGQRGVDPTHMGIGPVEAVPIALKKAGMTLKDIDLIELNEAFAGQVLAVVRDLNLDMDRTNIYGGAISLGHPIGATGAKLVTTLINALRQENKHIGMVTLCVGGGQGEAMIIERMS</sequence>
<comment type="catalytic activity">
    <reaction evidence="7">
        <text>2 acetyl-CoA = acetoacetyl-CoA + CoA</text>
        <dbReference type="Rhea" id="RHEA:21036"/>
        <dbReference type="ChEBI" id="CHEBI:57286"/>
        <dbReference type="ChEBI" id="CHEBI:57287"/>
        <dbReference type="ChEBI" id="CHEBI:57288"/>
        <dbReference type="EC" id="2.3.1.9"/>
    </reaction>
</comment>
<feature type="domain" description="Thiolase C-terminal" evidence="11">
    <location>
        <begin position="271"/>
        <end position="392"/>
    </location>
</feature>
<dbReference type="InterPro" id="IPR020615">
    <property type="entry name" value="Thiolase_acyl_enz_int_AS"/>
</dbReference>
<evidence type="ECO:0000256" key="4">
    <source>
        <dbReference type="ARBA" id="ARBA00023315"/>
    </source>
</evidence>
<evidence type="ECO:0000256" key="1">
    <source>
        <dbReference type="ARBA" id="ARBA00010982"/>
    </source>
</evidence>
<dbReference type="Pfam" id="PF02803">
    <property type="entry name" value="Thiolase_C"/>
    <property type="match status" value="1"/>
</dbReference>
<comment type="similarity">
    <text evidence="1 9">Belongs to the thiolase-like superfamily. Thiolase family.</text>
</comment>
<evidence type="ECO:0000259" key="10">
    <source>
        <dbReference type="Pfam" id="PF00108"/>
    </source>
</evidence>
<evidence type="ECO:0000256" key="2">
    <source>
        <dbReference type="ARBA" id="ARBA00012705"/>
    </source>
</evidence>
<evidence type="ECO:0000256" key="8">
    <source>
        <dbReference type="PIRSR" id="PIRSR000429-1"/>
    </source>
</evidence>
<keyword evidence="3 9" id="KW-0808">Transferase</keyword>
<evidence type="ECO:0000313" key="13">
    <source>
        <dbReference type="Proteomes" id="UP000280960"/>
    </source>
</evidence>
<dbReference type="Gene3D" id="3.40.47.10">
    <property type="match status" value="1"/>
</dbReference>
<dbReference type="Pfam" id="PF00108">
    <property type="entry name" value="Thiolase_N"/>
    <property type="match status" value="1"/>
</dbReference>
<feature type="active site" description="Acyl-thioester intermediate" evidence="8">
    <location>
        <position position="88"/>
    </location>
</feature>
<evidence type="ECO:0000256" key="7">
    <source>
        <dbReference type="ARBA" id="ARBA00051550"/>
    </source>
</evidence>
<accession>A0A3G2R2Q5</accession>
<dbReference type="KEGG" id="bacg:D2962_02270"/>
<dbReference type="RefSeq" id="WP_122013984.1">
    <property type="nucleotide sequence ID" value="NZ_CP033169.1"/>
</dbReference>
<dbReference type="Proteomes" id="UP000280960">
    <property type="component" value="Chromosome"/>
</dbReference>
<dbReference type="PROSITE" id="PS00737">
    <property type="entry name" value="THIOLASE_2"/>
    <property type="match status" value="1"/>
</dbReference>
<protein>
    <recommendedName>
        <fullName evidence="6">Acetyl-CoA acetyltransferase</fullName>
        <ecNumber evidence="2">2.3.1.9</ecNumber>
    </recommendedName>
    <alternativeName>
        <fullName evidence="5">Acetoacetyl-CoA thiolase</fullName>
    </alternativeName>
</protein>
<feature type="active site" description="Proton acceptor" evidence="8">
    <location>
        <position position="349"/>
    </location>
</feature>
<dbReference type="InterPro" id="IPR020610">
    <property type="entry name" value="Thiolase_AS"/>
</dbReference>
<feature type="domain" description="Thiolase N-terminal" evidence="10">
    <location>
        <begin position="4"/>
        <end position="262"/>
    </location>
</feature>
<gene>
    <name evidence="12" type="ORF">D2962_02270</name>
</gene>
<name>A0A3G2R2Q5_9FIRM</name>
<dbReference type="InterPro" id="IPR020617">
    <property type="entry name" value="Thiolase_C"/>
</dbReference>
<dbReference type="PIRSF" id="PIRSF000429">
    <property type="entry name" value="Ac-CoA_Ac_transf"/>
    <property type="match status" value="1"/>
</dbReference>
<evidence type="ECO:0000313" key="12">
    <source>
        <dbReference type="EMBL" id="AYO29585.1"/>
    </source>
</evidence>
<dbReference type="PANTHER" id="PTHR18919">
    <property type="entry name" value="ACETYL-COA C-ACYLTRANSFERASE"/>
    <property type="match status" value="1"/>
</dbReference>
<dbReference type="InterPro" id="IPR016039">
    <property type="entry name" value="Thiolase-like"/>
</dbReference>
<keyword evidence="13" id="KW-1185">Reference proteome</keyword>
<dbReference type="PROSITE" id="PS00098">
    <property type="entry name" value="THIOLASE_1"/>
    <property type="match status" value="1"/>
</dbReference>
<dbReference type="NCBIfam" id="TIGR01930">
    <property type="entry name" value="AcCoA-C-Actrans"/>
    <property type="match status" value="1"/>
</dbReference>
<keyword evidence="4 9" id="KW-0012">Acyltransferase</keyword>
<organism evidence="12 13">
    <name type="scientific">Biomaibacter acetigenes</name>
    <dbReference type="NCBI Taxonomy" id="2316383"/>
    <lineage>
        <taxon>Bacteria</taxon>
        <taxon>Bacillati</taxon>
        <taxon>Bacillota</taxon>
        <taxon>Clostridia</taxon>
        <taxon>Thermosediminibacterales</taxon>
        <taxon>Tepidanaerobacteraceae</taxon>
        <taxon>Biomaibacter</taxon>
    </lineage>
</organism>
<dbReference type="SUPFAM" id="SSF53901">
    <property type="entry name" value="Thiolase-like"/>
    <property type="match status" value="2"/>
</dbReference>
<dbReference type="CDD" id="cd00751">
    <property type="entry name" value="thiolase"/>
    <property type="match status" value="1"/>
</dbReference>
<feature type="active site" description="Proton acceptor" evidence="8">
    <location>
        <position position="379"/>
    </location>
</feature>